<evidence type="ECO:0000313" key="1">
    <source>
        <dbReference type="EMBL" id="KKO73854.1"/>
    </source>
</evidence>
<dbReference type="VEuPathDB" id="MicrosporidiaDB:NCER_102644"/>
<evidence type="ECO:0000313" key="2">
    <source>
        <dbReference type="Proteomes" id="UP000034350"/>
    </source>
</evidence>
<dbReference type="EMBL" id="JPQZ01000202">
    <property type="protein sequence ID" value="KKO73854.1"/>
    <property type="molecule type" value="Genomic_DNA"/>
</dbReference>
<gene>
    <name evidence="1" type="ORF">AAJ76_2020004247</name>
</gene>
<reference evidence="1 2" key="1">
    <citation type="journal article" date="2015" name="Environ. Microbiol.">
        <title>Genome analyses suggest the presence of polyploidy and recent human-driven expansions in eight global populations of the honeybee pathogen Nosema ceranae.</title>
        <authorList>
            <person name="Pelin A."/>
            <person name="Selman M."/>
            <person name="Aris-Brosou S."/>
            <person name="Farinelli L."/>
            <person name="Corradi N."/>
        </authorList>
    </citation>
    <scope>NUCLEOTIDE SEQUENCE [LARGE SCALE GENOMIC DNA]</scope>
    <source>
        <strain evidence="1 2">PA08 1199</strain>
    </source>
</reference>
<proteinExistence type="predicted"/>
<feature type="non-terminal residue" evidence="1">
    <location>
        <position position="1"/>
    </location>
</feature>
<dbReference type="OrthoDB" id="2313157at2759"/>
<protein>
    <submittedName>
        <fullName evidence="1">Mule transposase domain protein</fullName>
    </submittedName>
</protein>
<organism evidence="1 2">
    <name type="scientific">Vairimorpha ceranae</name>
    <dbReference type="NCBI Taxonomy" id="40302"/>
    <lineage>
        <taxon>Eukaryota</taxon>
        <taxon>Fungi</taxon>
        <taxon>Fungi incertae sedis</taxon>
        <taxon>Microsporidia</taxon>
        <taxon>Nosematidae</taxon>
        <taxon>Vairimorpha</taxon>
    </lineage>
</organism>
<keyword evidence="2" id="KW-1185">Reference proteome</keyword>
<accession>A0A0F9Z7D5</accession>
<comment type="caution">
    <text evidence="1">The sequence shown here is derived from an EMBL/GenBank/DDBJ whole genome shotgun (WGS) entry which is preliminary data.</text>
</comment>
<dbReference type="Proteomes" id="UP000034350">
    <property type="component" value="Unassembled WGS sequence"/>
</dbReference>
<dbReference type="VEuPathDB" id="MicrosporidiaDB:AAJ76_2020004247"/>
<name>A0A0F9Z7D5_9MICR</name>
<dbReference type="RefSeq" id="XP_024329596.1">
    <property type="nucleotide sequence ID" value="XM_024474540.1"/>
</dbReference>
<dbReference type="AlphaFoldDB" id="A0A0F9Z7D5"/>
<sequence length="213" mass="25214">EVIKEKNIILDFERASMNALKKFFTSSKLYGCNFHLGQIVWRRVQNMKFAQEFMRNDEVKLHVKMILALSFVLIDDVLLLAARLNVSLKTEKSYDALRLFEWFKAEYLVENDSNKSISFWNVFDRTLNGIPRTTNSIEGMHRHLNSLVKVKQASFFLILKELIIEQEITENKLLQSLYCDSTVNVEDKMKEIFNRYSEYYGVEFLKKNAFNFH</sequence>
<dbReference type="GeneID" id="36319464"/>